<proteinExistence type="predicted"/>
<keyword evidence="1 2" id="KW-0238">DNA-binding</keyword>
<dbReference type="PROSITE" id="PS01081">
    <property type="entry name" value="HTH_TETR_1"/>
    <property type="match status" value="1"/>
</dbReference>
<evidence type="ECO:0000256" key="1">
    <source>
        <dbReference type="ARBA" id="ARBA00023125"/>
    </source>
</evidence>
<dbReference type="RefSeq" id="WP_115565901.1">
    <property type="nucleotide sequence ID" value="NZ_QRGR01000012.1"/>
</dbReference>
<keyword evidence="5" id="KW-1185">Reference proteome</keyword>
<dbReference type="PANTHER" id="PTHR43479">
    <property type="entry name" value="ACREF/ENVCD OPERON REPRESSOR-RELATED"/>
    <property type="match status" value="1"/>
</dbReference>
<dbReference type="InterPro" id="IPR009057">
    <property type="entry name" value="Homeodomain-like_sf"/>
</dbReference>
<dbReference type="InterPro" id="IPR023772">
    <property type="entry name" value="DNA-bd_HTH_TetR-type_CS"/>
</dbReference>
<evidence type="ECO:0000259" key="3">
    <source>
        <dbReference type="PROSITE" id="PS50977"/>
    </source>
</evidence>
<feature type="DNA-binding region" description="H-T-H motif" evidence="2">
    <location>
        <begin position="32"/>
        <end position="51"/>
    </location>
</feature>
<evidence type="ECO:0000313" key="4">
    <source>
        <dbReference type="EMBL" id="RDV14789.1"/>
    </source>
</evidence>
<dbReference type="PANTHER" id="PTHR43479:SF11">
    <property type="entry name" value="ACREF_ENVCD OPERON REPRESSOR-RELATED"/>
    <property type="match status" value="1"/>
</dbReference>
<protein>
    <submittedName>
        <fullName evidence="4">TetR/AcrR family transcriptional regulator</fullName>
    </submittedName>
</protein>
<feature type="domain" description="HTH tetR-type" evidence="3">
    <location>
        <begin position="9"/>
        <end position="69"/>
    </location>
</feature>
<reference evidence="5" key="1">
    <citation type="submission" date="2018-08" db="EMBL/GenBank/DDBJ databases">
        <authorList>
            <person name="Liu Z.-W."/>
            <person name="Du Z.-J."/>
        </authorList>
    </citation>
    <scope>NUCLEOTIDE SEQUENCE [LARGE SCALE GENOMIC DNA]</scope>
    <source>
        <strain evidence="5">H4X</strain>
    </source>
</reference>
<dbReference type="PRINTS" id="PR00455">
    <property type="entry name" value="HTHTETR"/>
</dbReference>
<accession>A0A3D8LBH3</accession>
<dbReference type="InterPro" id="IPR050624">
    <property type="entry name" value="HTH-type_Tx_Regulator"/>
</dbReference>
<dbReference type="InterPro" id="IPR001647">
    <property type="entry name" value="HTH_TetR"/>
</dbReference>
<dbReference type="OrthoDB" id="9789566at2"/>
<gene>
    <name evidence="4" type="ORF">DXT99_12545</name>
</gene>
<evidence type="ECO:0000313" key="5">
    <source>
        <dbReference type="Proteomes" id="UP000256708"/>
    </source>
</evidence>
<dbReference type="PROSITE" id="PS50977">
    <property type="entry name" value="HTH_TETR_2"/>
    <property type="match status" value="1"/>
</dbReference>
<dbReference type="Proteomes" id="UP000256708">
    <property type="component" value="Unassembled WGS sequence"/>
</dbReference>
<dbReference type="InterPro" id="IPR036271">
    <property type="entry name" value="Tet_transcr_reg_TetR-rel_C_sf"/>
</dbReference>
<dbReference type="GO" id="GO:0003677">
    <property type="term" value="F:DNA binding"/>
    <property type="evidence" value="ECO:0007669"/>
    <property type="project" value="UniProtKB-UniRule"/>
</dbReference>
<evidence type="ECO:0000256" key="2">
    <source>
        <dbReference type="PROSITE-ProRule" id="PRU00335"/>
    </source>
</evidence>
<dbReference type="AlphaFoldDB" id="A0A3D8LBH3"/>
<name>A0A3D8LBH3_9BACT</name>
<organism evidence="4 5">
    <name type="scientific">Pontibacter diazotrophicus</name>
    <dbReference type="NCBI Taxonomy" id="1400979"/>
    <lineage>
        <taxon>Bacteria</taxon>
        <taxon>Pseudomonadati</taxon>
        <taxon>Bacteroidota</taxon>
        <taxon>Cytophagia</taxon>
        <taxon>Cytophagales</taxon>
        <taxon>Hymenobacteraceae</taxon>
        <taxon>Pontibacter</taxon>
    </lineage>
</organism>
<dbReference type="SUPFAM" id="SSF48498">
    <property type="entry name" value="Tetracyclin repressor-like, C-terminal domain"/>
    <property type="match status" value="1"/>
</dbReference>
<dbReference type="Gene3D" id="1.10.357.10">
    <property type="entry name" value="Tetracycline Repressor, domain 2"/>
    <property type="match status" value="1"/>
</dbReference>
<sequence>MKKTEEKREKSKKILVETALSLFSENGYEATSIRQIASEAGVSLGLMYNYFSSKEELLLEIFRLGYKDIQHSFAKSGKPEGTSALKQHILQTVQLLKEKKHFWRLLHSLRFQRNIMAPVALEVQEQINYVEAQLKDNLMEAGVHAPDLEAKLLFASIDGMAMHYLLNENYPLDEVANQLIQKYTTH</sequence>
<dbReference type="SUPFAM" id="SSF46689">
    <property type="entry name" value="Homeodomain-like"/>
    <property type="match status" value="1"/>
</dbReference>
<dbReference type="Pfam" id="PF00440">
    <property type="entry name" value="TetR_N"/>
    <property type="match status" value="1"/>
</dbReference>
<dbReference type="EMBL" id="QRGR01000012">
    <property type="protein sequence ID" value="RDV14789.1"/>
    <property type="molecule type" value="Genomic_DNA"/>
</dbReference>
<comment type="caution">
    <text evidence="4">The sequence shown here is derived from an EMBL/GenBank/DDBJ whole genome shotgun (WGS) entry which is preliminary data.</text>
</comment>